<dbReference type="InParanoid" id="A0A0V1AKT8"/>
<evidence type="ECO:0000313" key="1">
    <source>
        <dbReference type="EMBL" id="KRY25416.1"/>
    </source>
</evidence>
<dbReference type="EMBL" id="JYDH01000971">
    <property type="protein sequence ID" value="KRY25416.1"/>
    <property type="molecule type" value="Genomic_DNA"/>
</dbReference>
<reference evidence="1 2" key="1">
    <citation type="submission" date="2015-01" db="EMBL/GenBank/DDBJ databases">
        <title>Evolution of Trichinella species and genotypes.</title>
        <authorList>
            <person name="Korhonen P.K."/>
            <person name="Edoardo P."/>
            <person name="Giuseppe L.R."/>
            <person name="Gasser R.B."/>
        </authorList>
    </citation>
    <scope>NUCLEOTIDE SEQUENCE [LARGE SCALE GENOMIC DNA]</scope>
    <source>
        <strain evidence="1">ISS3</strain>
    </source>
</reference>
<sequence length="68" mass="8333">MKYLYFTACCWYNFAGTKLKTYLSDKHYLSKKRLRGSHVRRERKETIEQLKILYLPITFGVSKKRLRR</sequence>
<evidence type="ECO:0000313" key="2">
    <source>
        <dbReference type="Proteomes" id="UP000054776"/>
    </source>
</evidence>
<keyword evidence="2" id="KW-1185">Reference proteome</keyword>
<comment type="caution">
    <text evidence="1">The sequence shown here is derived from an EMBL/GenBank/DDBJ whole genome shotgun (WGS) entry which is preliminary data.</text>
</comment>
<name>A0A0V1AKT8_TRISP</name>
<accession>A0A0V1AKT8</accession>
<protein>
    <submittedName>
        <fullName evidence="1">Uncharacterized protein</fullName>
    </submittedName>
</protein>
<gene>
    <name evidence="1" type="ORF">T01_3553</name>
</gene>
<proteinExistence type="predicted"/>
<dbReference type="Proteomes" id="UP000054776">
    <property type="component" value="Unassembled WGS sequence"/>
</dbReference>
<organism evidence="1 2">
    <name type="scientific">Trichinella spiralis</name>
    <name type="common">Trichina worm</name>
    <dbReference type="NCBI Taxonomy" id="6334"/>
    <lineage>
        <taxon>Eukaryota</taxon>
        <taxon>Metazoa</taxon>
        <taxon>Ecdysozoa</taxon>
        <taxon>Nematoda</taxon>
        <taxon>Enoplea</taxon>
        <taxon>Dorylaimia</taxon>
        <taxon>Trichinellida</taxon>
        <taxon>Trichinellidae</taxon>
        <taxon>Trichinella</taxon>
    </lineage>
</organism>
<dbReference type="AlphaFoldDB" id="A0A0V1AKT8"/>